<sequence length="136" mass="15751">MKIRILAIFIIMVLPACGILIAKDPAWSDDLPKYAYFFNEYQRDSINTNVQTLEQYLTWVQRFYNGWELYPSGWNSIKQDLLLRINDPALAGEVNNKMDDLGLSISSEWAKNNDTRVINIAYVRSFRKLTANGIKI</sequence>
<evidence type="ECO:0000313" key="1">
    <source>
        <dbReference type="EMBL" id="MBD9356289.1"/>
    </source>
</evidence>
<comment type="caution">
    <text evidence="1">The sequence shown here is derived from an EMBL/GenBank/DDBJ whole genome shotgun (WGS) entry which is preliminary data.</text>
</comment>
<dbReference type="RefSeq" id="WP_192374657.1">
    <property type="nucleotide sequence ID" value="NZ_CAJHIV010000001.1"/>
</dbReference>
<name>A0ABR9D230_9GAMM</name>
<reference evidence="1 2" key="1">
    <citation type="submission" date="2020-09" db="EMBL/GenBank/DDBJ databases">
        <title>Methylomonas albis sp. nov. and Methylomonas fluvii sp. nov.: Two cold-adapted methanotrophs from the River Elbe and an amended description of Methylovulum psychrotolerans strain Eb1.</title>
        <authorList>
            <person name="Bussmann I.K."/>
            <person name="Klings K.-W."/>
            <person name="Warnstedt J."/>
            <person name="Hoppert M."/>
            <person name="Saborowski A."/>
            <person name="Horn F."/>
            <person name="Liebner S."/>
        </authorList>
    </citation>
    <scope>NUCLEOTIDE SEQUENCE [LARGE SCALE GENOMIC DNA]</scope>
    <source>
        <strain evidence="1 2">EbA</strain>
    </source>
</reference>
<dbReference type="EMBL" id="JACXSS010000001">
    <property type="protein sequence ID" value="MBD9356289.1"/>
    <property type="molecule type" value="Genomic_DNA"/>
</dbReference>
<protein>
    <recommendedName>
        <fullName evidence="3">Tricorn protease C1 domain-containing protein</fullName>
    </recommendedName>
</protein>
<accession>A0ABR9D230</accession>
<organism evidence="1 2">
    <name type="scientific">Methylomonas albis</name>
    <dbReference type="NCBI Taxonomy" id="1854563"/>
    <lineage>
        <taxon>Bacteria</taxon>
        <taxon>Pseudomonadati</taxon>
        <taxon>Pseudomonadota</taxon>
        <taxon>Gammaproteobacteria</taxon>
        <taxon>Methylococcales</taxon>
        <taxon>Methylococcaceae</taxon>
        <taxon>Methylomonas</taxon>
    </lineage>
</organism>
<keyword evidence="2" id="KW-1185">Reference proteome</keyword>
<dbReference type="Proteomes" id="UP000652176">
    <property type="component" value="Unassembled WGS sequence"/>
</dbReference>
<gene>
    <name evidence="1" type="ORF">IE877_10375</name>
</gene>
<evidence type="ECO:0000313" key="2">
    <source>
        <dbReference type="Proteomes" id="UP000652176"/>
    </source>
</evidence>
<proteinExistence type="predicted"/>
<evidence type="ECO:0008006" key="3">
    <source>
        <dbReference type="Google" id="ProtNLM"/>
    </source>
</evidence>